<dbReference type="InterPro" id="IPR037365">
    <property type="entry name" value="Slowmo/Ups"/>
</dbReference>
<dbReference type="OrthoDB" id="341300at2759"/>
<dbReference type="EMBL" id="KV419407">
    <property type="protein sequence ID" value="KZS93232.1"/>
    <property type="molecule type" value="Genomic_DNA"/>
</dbReference>
<evidence type="ECO:0000313" key="2">
    <source>
        <dbReference type="EMBL" id="KZS93232.1"/>
    </source>
</evidence>
<evidence type="ECO:0000313" key="3">
    <source>
        <dbReference type="Proteomes" id="UP000076722"/>
    </source>
</evidence>
<feature type="domain" description="PRELI/MSF1" evidence="1">
    <location>
        <begin position="1"/>
        <end position="170"/>
    </location>
</feature>
<dbReference type="PROSITE" id="PS50904">
    <property type="entry name" value="PRELI_MSF1"/>
    <property type="match status" value="1"/>
</dbReference>
<dbReference type="GO" id="GO:0005758">
    <property type="term" value="C:mitochondrial intermembrane space"/>
    <property type="evidence" value="ECO:0007669"/>
    <property type="project" value="InterPro"/>
</dbReference>
<name>A0A164UHA9_9AGAM</name>
<gene>
    <name evidence="2" type="ORF">SISNIDRAFT_454373</name>
</gene>
<dbReference type="Pfam" id="PF04707">
    <property type="entry name" value="PRELI"/>
    <property type="match status" value="1"/>
</dbReference>
<dbReference type="InterPro" id="IPR006797">
    <property type="entry name" value="PRELI/MSF1_dom"/>
</dbReference>
<dbReference type="Proteomes" id="UP000076722">
    <property type="component" value="Unassembled WGS sequence"/>
</dbReference>
<accession>A0A164UHA9</accession>
<evidence type="ECO:0000259" key="1">
    <source>
        <dbReference type="PROSITE" id="PS50904"/>
    </source>
</evidence>
<protein>
    <submittedName>
        <fullName evidence="2">MSF1-domain-containing protein</fullName>
    </submittedName>
</protein>
<dbReference type="PANTHER" id="PTHR11158">
    <property type="entry name" value="MSF1/PX19 RELATED"/>
    <property type="match status" value="1"/>
</dbReference>
<dbReference type="STRING" id="1314777.A0A164UHA9"/>
<dbReference type="AlphaFoldDB" id="A0A164UHA9"/>
<sequence length="206" mass="23389">MRLFTQSYVYNDPWSIVSLAFLLRYPNPFASHVVSCDVISRTTSPSGTLLTTRLILKKGSLPKWFPAGIVSRAETWVIEESEVDPINRTVRCRTRNLDNVRIMRVEEYVSLQEMDGSKTLQRTEARFLSRFGWGLTKQIESHGVTKFRANIEKSRQGVQLILDLLRESAFRPLPLGGTGTILDYMSFRRNSGPIASGSRTDNTNQS</sequence>
<organism evidence="2 3">
    <name type="scientific">Sistotremastrum niveocremeum HHB9708</name>
    <dbReference type="NCBI Taxonomy" id="1314777"/>
    <lineage>
        <taxon>Eukaryota</taxon>
        <taxon>Fungi</taxon>
        <taxon>Dikarya</taxon>
        <taxon>Basidiomycota</taxon>
        <taxon>Agaricomycotina</taxon>
        <taxon>Agaricomycetes</taxon>
        <taxon>Sistotremastrales</taxon>
        <taxon>Sistotremastraceae</taxon>
        <taxon>Sertulicium</taxon>
        <taxon>Sertulicium niveocremeum</taxon>
    </lineage>
</organism>
<reference evidence="2 3" key="1">
    <citation type="journal article" date="2016" name="Mol. Biol. Evol.">
        <title>Comparative Genomics of Early-Diverging Mushroom-Forming Fungi Provides Insights into the Origins of Lignocellulose Decay Capabilities.</title>
        <authorList>
            <person name="Nagy L.G."/>
            <person name="Riley R."/>
            <person name="Tritt A."/>
            <person name="Adam C."/>
            <person name="Daum C."/>
            <person name="Floudas D."/>
            <person name="Sun H."/>
            <person name="Yadav J.S."/>
            <person name="Pangilinan J."/>
            <person name="Larsson K.H."/>
            <person name="Matsuura K."/>
            <person name="Barry K."/>
            <person name="Labutti K."/>
            <person name="Kuo R."/>
            <person name="Ohm R.A."/>
            <person name="Bhattacharya S.S."/>
            <person name="Shirouzu T."/>
            <person name="Yoshinaga Y."/>
            <person name="Martin F.M."/>
            <person name="Grigoriev I.V."/>
            <person name="Hibbett D.S."/>
        </authorList>
    </citation>
    <scope>NUCLEOTIDE SEQUENCE [LARGE SCALE GENOMIC DNA]</scope>
    <source>
        <strain evidence="2 3">HHB9708</strain>
    </source>
</reference>
<proteinExistence type="predicted"/>
<keyword evidence="3" id="KW-1185">Reference proteome</keyword>